<reference evidence="3" key="1">
    <citation type="submission" date="2017-01" db="EMBL/GenBank/DDBJ databases">
        <title>Comparative genomics of anhydrobiosis in the tardigrade Hypsibius dujardini.</title>
        <authorList>
            <person name="Yoshida Y."/>
            <person name="Koutsovoulos G."/>
            <person name="Laetsch D."/>
            <person name="Stevens L."/>
            <person name="Kumar S."/>
            <person name="Horikawa D."/>
            <person name="Ishino K."/>
            <person name="Komine S."/>
            <person name="Tomita M."/>
            <person name="Blaxter M."/>
            <person name="Arakawa K."/>
        </authorList>
    </citation>
    <scope>NUCLEOTIDE SEQUENCE [LARGE SCALE GENOMIC DNA]</scope>
    <source>
        <strain evidence="3">Z151</strain>
    </source>
</reference>
<sequence>MTKAGHAWDVNRSSRRESTVSNASSGSDVDTAGTSSSRSAEPRRENPVWLEVDHRHTVGRRASEQPPRTASPMGRRASEQSRAYCYLILQY</sequence>
<dbReference type="AlphaFoldDB" id="A0A1W0WJH1"/>
<name>A0A1W0WJH1_HYPEX</name>
<keyword evidence="3" id="KW-1185">Reference proteome</keyword>
<comment type="caution">
    <text evidence="2">The sequence shown here is derived from an EMBL/GenBank/DDBJ whole genome shotgun (WGS) entry which is preliminary data.</text>
</comment>
<protein>
    <submittedName>
        <fullName evidence="2">Uncharacterized protein</fullName>
    </submittedName>
</protein>
<feature type="compositionally biased region" description="Polar residues" evidence="1">
    <location>
        <begin position="19"/>
        <end position="39"/>
    </location>
</feature>
<evidence type="ECO:0000313" key="3">
    <source>
        <dbReference type="Proteomes" id="UP000192578"/>
    </source>
</evidence>
<feature type="compositionally biased region" description="Basic and acidic residues" evidence="1">
    <location>
        <begin position="40"/>
        <end position="56"/>
    </location>
</feature>
<accession>A0A1W0WJH1</accession>
<feature type="region of interest" description="Disordered" evidence="1">
    <location>
        <begin position="1"/>
        <end position="79"/>
    </location>
</feature>
<proteinExistence type="predicted"/>
<dbReference type="Proteomes" id="UP000192578">
    <property type="component" value="Unassembled WGS sequence"/>
</dbReference>
<organism evidence="2 3">
    <name type="scientific">Hypsibius exemplaris</name>
    <name type="common">Freshwater tardigrade</name>
    <dbReference type="NCBI Taxonomy" id="2072580"/>
    <lineage>
        <taxon>Eukaryota</taxon>
        <taxon>Metazoa</taxon>
        <taxon>Ecdysozoa</taxon>
        <taxon>Tardigrada</taxon>
        <taxon>Eutardigrada</taxon>
        <taxon>Parachela</taxon>
        <taxon>Hypsibioidea</taxon>
        <taxon>Hypsibiidae</taxon>
        <taxon>Hypsibius</taxon>
    </lineage>
</organism>
<evidence type="ECO:0000313" key="2">
    <source>
        <dbReference type="EMBL" id="OQV15354.1"/>
    </source>
</evidence>
<gene>
    <name evidence="2" type="ORF">BV898_10460</name>
</gene>
<evidence type="ECO:0000256" key="1">
    <source>
        <dbReference type="SAM" id="MobiDB-lite"/>
    </source>
</evidence>
<dbReference type="EMBL" id="MTYJ01000090">
    <property type="protein sequence ID" value="OQV15354.1"/>
    <property type="molecule type" value="Genomic_DNA"/>
</dbReference>